<reference evidence="1" key="1">
    <citation type="journal article" date="2014" name="Int. J. Syst. Evol. Microbiol.">
        <title>Complete genome sequence of Corynebacterium casei LMG S-19264T (=DSM 44701T), isolated from a smear-ripened cheese.</title>
        <authorList>
            <consortium name="US DOE Joint Genome Institute (JGI-PGF)"/>
            <person name="Walter F."/>
            <person name="Albersmeier A."/>
            <person name="Kalinowski J."/>
            <person name="Ruckert C."/>
        </authorList>
    </citation>
    <scope>NUCLEOTIDE SEQUENCE</scope>
    <source>
        <strain evidence="1">CGMCC 1.12181</strain>
    </source>
</reference>
<accession>A0A917CF38</accession>
<reference evidence="1" key="2">
    <citation type="submission" date="2020-09" db="EMBL/GenBank/DDBJ databases">
        <authorList>
            <person name="Sun Q."/>
            <person name="Zhou Y."/>
        </authorList>
    </citation>
    <scope>NUCLEOTIDE SEQUENCE</scope>
    <source>
        <strain evidence="1">CGMCC 1.12181</strain>
    </source>
</reference>
<protein>
    <recommendedName>
        <fullName evidence="3">DUF937 domain-containing protein</fullName>
    </recommendedName>
</protein>
<dbReference type="Proteomes" id="UP000605253">
    <property type="component" value="Unassembled WGS sequence"/>
</dbReference>
<proteinExistence type="predicted"/>
<name>A0A917CF38_9GAMM</name>
<comment type="caution">
    <text evidence="1">The sequence shown here is derived from an EMBL/GenBank/DDBJ whole genome shotgun (WGS) entry which is preliminary data.</text>
</comment>
<dbReference type="EMBL" id="BMEO01000001">
    <property type="protein sequence ID" value="GGF85873.1"/>
    <property type="molecule type" value="Genomic_DNA"/>
</dbReference>
<organism evidence="1 2">
    <name type="scientific">Marinicella pacifica</name>
    <dbReference type="NCBI Taxonomy" id="1171543"/>
    <lineage>
        <taxon>Bacteria</taxon>
        <taxon>Pseudomonadati</taxon>
        <taxon>Pseudomonadota</taxon>
        <taxon>Gammaproteobacteria</taxon>
        <taxon>Lysobacterales</taxon>
        <taxon>Marinicellaceae</taxon>
        <taxon>Marinicella</taxon>
    </lineage>
</organism>
<dbReference type="RefSeq" id="WP_188363955.1">
    <property type="nucleotide sequence ID" value="NZ_BAABJF010000011.1"/>
</dbReference>
<evidence type="ECO:0000313" key="1">
    <source>
        <dbReference type="EMBL" id="GGF85873.1"/>
    </source>
</evidence>
<keyword evidence="2" id="KW-1185">Reference proteome</keyword>
<dbReference type="AlphaFoldDB" id="A0A917CF38"/>
<gene>
    <name evidence="1" type="ORF">GCM10011365_03650</name>
</gene>
<sequence>MIDGIMNQLKQQVGGELQQKENVSGAELNGIFEVVKEQATGKIGENLLDQGLDGVMSLFSKNDNNKQADSLQASITGGIVDSLQKKLGFSGAKATGIVAIIMPYLLRLLTEKNSETPDDDPSPIKDILGGSLGSIGDKLGGLF</sequence>
<evidence type="ECO:0000313" key="2">
    <source>
        <dbReference type="Proteomes" id="UP000605253"/>
    </source>
</evidence>
<evidence type="ECO:0008006" key="3">
    <source>
        <dbReference type="Google" id="ProtNLM"/>
    </source>
</evidence>